<dbReference type="InterPro" id="IPR051400">
    <property type="entry name" value="HAD-like_hydrolase"/>
</dbReference>
<dbReference type="SFLD" id="SFLDG01129">
    <property type="entry name" value="C1.5:_HAD__Beta-PGM__Phosphata"/>
    <property type="match status" value="1"/>
</dbReference>
<evidence type="ECO:0000256" key="1">
    <source>
        <dbReference type="ARBA" id="ARBA00001946"/>
    </source>
</evidence>
<dbReference type="GO" id="GO:0009231">
    <property type="term" value="P:riboflavin biosynthetic process"/>
    <property type="evidence" value="ECO:0007669"/>
    <property type="project" value="TreeGrafter"/>
</dbReference>
<proteinExistence type="predicted"/>
<dbReference type="Gene3D" id="3.40.50.1000">
    <property type="entry name" value="HAD superfamily/HAD-like"/>
    <property type="match status" value="1"/>
</dbReference>
<reference evidence="5" key="1">
    <citation type="submission" date="2017-05" db="EMBL/GenBank/DDBJ databases">
        <authorList>
            <person name="Sharma S."/>
            <person name="Sidhu C."/>
            <person name="Pinnaka A.K."/>
        </authorList>
    </citation>
    <scope>NUCLEOTIDE SEQUENCE [LARGE SCALE GENOMIC DNA]</scope>
    <source>
        <strain evidence="5">AK93</strain>
    </source>
</reference>
<dbReference type="InterPro" id="IPR023214">
    <property type="entry name" value="HAD_sf"/>
</dbReference>
<dbReference type="PANTHER" id="PTHR46470:SF4">
    <property type="entry name" value="5-AMINO-6-(5-PHOSPHO-D-RIBITYLAMINO)URACIL PHOSPHATASE YIGB"/>
    <property type="match status" value="1"/>
</dbReference>
<sequence>MPDLSQVRAISFDLDYTLWDLEGVIERAEQRLYDFLSESYPRITERYSPETLYRRRLDLAARQPQLRHNVTAWRKAALAELAEECGYEQSLVEQGFKVFIDARHEVTPYPETKPVLSALHGRYRLGVITNGNADVGRLGLGGYFDFALSAVDIGSAKPDHLIFEAACRRAGVAPDELLHIGDEPATDVFGAAQFGVHAVWLNRDGRAWPGELETVPHIEVASLQALGELLSPEAFRDG</sequence>
<evidence type="ECO:0000256" key="3">
    <source>
        <dbReference type="ARBA" id="ARBA00022842"/>
    </source>
</evidence>
<dbReference type="OrthoDB" id="367448at2"/>
<evidence type="ECO:0000313" key="4">
    <source>
        <dbReference type="EMBL" id="RFA39023.1"/>
    </source>
</evidence>
<dbReference type="GO" id="GO:0016787">
    <property type="term" value="F:hydrolase activity"/>
    <property type="evidence" value="ECO:0007669"/>
    <property type="project" value="UniProtKB-KW"/>
</dbReference>
<dbReference type="Pfam" id="PF00702">
    <property type="entry name" value="Hydrolase"/>
    <property type="match status" value="1"/>
</dbReference>
<accession>A0A3E0X346</accession>
<dbReference type="PRINTS" id="PR00413">
    <property type="entry name" value="HADHALOGNASE"/>
</dbReference>
<dbReference type="InterPro" id="IPR006439">
    <property type="entry name" value="HAD-SF_hydro_IA"/>
</dbReference>
<dbReference type="EMBL" id="NFZW01000002">
    <property type="protein sequence ID" value="RFA39023.1"/>
    <property type="molecule type" value="Genomic_DNA"/>
</dbReference>
<dbReference type="AlphaFoldDB" id="A0A3E0X346"/>
<keyword evidence="5" id="KW-1185">Reference proteome</keyword>
<dbReference type="SUPFAM" id="SSF56784">
    <property type="entry name" value="HAD-like"/>
    <property type="match status" value="1"/>
</dbReference>
<keyword evidence="2" id="KW-0378">Hydrolase</keyword>
<name>A0A3E0X346_9GAMM</name>
<comment type="caution">
    <text evidence="4">The sequence shown here is derived from an EMBL/GenBank/DDBJ whole genome shotgun (WGS) entry which is preliminary data.</text>
</comment>
<evidence type="ECO:0000256" key="2">
    <source>
        <dbReference type="ARBA" id="ARBA00022801"/>
    </source>
</evidence>
<comment type="cofactor">
    <cofactor evidence="1">
        <name>Mg(2+)</name>
        <dbReference type="ChEBI" id="CHEBI:18420"/>
    </cofactor>
</comment>
<dbReference type="Gene3D" id="1.20.120.1600">
    <property type="match status" value="1"/>
</dbReference>
<dbReference type="PANTHER" id="PTHR46470">
    <property type="entry name" value="N-ACYLNEURAMINATE-9-PHOSPHATASE"/>
    <property type="match status" value="1"/>
</dbReference>
<dbReference type="SFLD" id="SFLDS00003">
    <property type="entry name" value="Haloacid_Dehalogenase"/>
    <property type="match status" value="1"/>
</dbReference>
<dbReference type="Proteomes" id="UP000256763">
    <property type="component" value="Unassembled WGS sequence"/>
</dbReference>
<keyword evidence="3" id="KW-0460">Magnesium</keyword>
<gene>
    <name evidence="4" type="ORF">CAL65_02540</name>
</gene>
<dbReference type="InterPro" id="IPR036412">
    <property type="entry name" value="HAD-like_sf"/>
</dbReference>
<dbReference type="NCBIfam" id="TIGR01509">
    <property type="entry name" value="HAD-SF-IA-v3"/>
    <property type="match status" value="1"/>
</dbReference>
<protein>
    <submittedName>
        <fullName evidence="4">Haloacid dehalogenase</fullName>
    </submittedName>
</protein>
<dbReference type="NCBIfam" id="TIGR01549">
    <property type="entry name" value="HAD-SF-IA-v1"/>
    <property type="match status" value="1"/>
</dbReference>
<evidence type="ECO:0000313" key="5">
    <source>
        <dbReference type="Proteomes" id="UP000256763"/>
    </source>
</evidence>
<organism evidence="4 5">
    <name type="scientific">Alkalilimnicola ehrlichii</name>
    <dbReference type="NCBI Taxonomy" id="351052"/>
    <lineage>
        <taxon>Bacteria</taxon>
        <taxon>Pseudomonadati</taxon>
        <taxon>Pseudomonadota</taxon>
        <taxon>Gammaproteobacteria</taxon>
        <taxon>Chromatiales</taxon>
        <taxon>Ectothiorhodospiraceae</taxon>
        <taxon>Alkalilimnicola</taxon>
    </lineage>
</organism>